<dbReference type="Proteomes" id="UP000060487">
    <property type="component" value="Unassembled WGS sequence"/>
</dbReference>
<evidence type="ECO:0000256" key="4">
    <source>
        <dbReference type="ARBA" id="ARBA00023004"/>
    </source>
</evidence>
<dbReference type="EC" id="2.3.1.234" evidence="7"/>
<reference evidence="9 10" key="1">
    <citation type="submission" date="2015-11" db="EMBL/GenBank/DDBJ databases">
        <authorList>
            <person name="Lin W."/>
        </authorList>
    </citation>
    <scope>NUCLEOTIDE SEQUENCE [LARGE SCALE GENOMIC DNA]</scope>
    <source>
        <strain evidence="9 10">HCH-1</strain>
    </source>
</reference>
<comment type="cofactor">
    <cofactor evidence="7">
        <name>Fe(2+)</name>
        <dbReference type="ChEBI" id="CHEBI:29033"/>
    </cofactor>
    <text evidence="7">Binds 1 Fe(2+) ion per subunit.</text>
</comment>
<comment type="function">
    <text evidence="7">Required for the formation of a threonylcarbamoyl group on adenosine at position 37 (t(6)A37) in tRNAs that read codons beginning with adenine. Is involved in the transfer of the threonylcarbamoyl moiety of threonylcarbamoyl-AMP (TC-AMP) to the N6 group of A37, together with TsaE and TsaB. TsaD likely plays a direct catalytic role in this reaction.</text>
</comment>
<feature type="binding site" evidence="7">
    <location>
        <position position="170"/>
    </location>
    <ligand>
        <name>substrate</name>
    </ligand>
</feature>
<name>A0ABR5SDM9_9BACT</name>
<keyword evidence="3 7" id="KW-0479">Metal-binding</keyword>
<comment type="catalytic activity">
    <reaction evidence="6 7">
        <text>L-threonylcarbamoyladenylate + adenosine(37) in tRNA = N(6)-L-threonylcarbamoyladenosine(37) in tRNA + AMP + H(+)</text>
        <dbReference type="Rhea" id="RHEA:37059"/>
        <dbReference type="Rhea" id="RHEA-COMP:10162"/>
        <dbReference type="Rhea" id="RHEA-COMP:10163"/>
        <dbReference type="ChEBI" id="CHEBI:15378"/>
        <dbReference type="ChEBI" id="CHEBI:73682"/>
        <dbReference type="ChEBI" id="CHEBI:74411"/>
        <dbReference type="ChEBI" id="CHEBI:74418"/>
        <dbReference type="ChEBI" id="CHEBI:456215"/>
        <dbReference type="EC" id="2.3.1.234"/>
    </reaction>
</comment>
<feature type="binding site" evidence="7">
    <location>
        <position position="183"/>
    </location>
    <ligand>
        <name>substrate</name>
    </ligand>
</feature>
<dbReference type="InterPro" id="IPR000905">
    <property type="entry name" value="Gcp-like_dom"/>
</dbReference>
<feature type="binding site" evidence="7">
    <location>
        <position position="113"/>
    </location>
    <ligand>
        <name>Fe cation</name>
        <dbReference type="ChEBI" id="CHEBI:24875"/>
    </ligand>
</feature>
<dbReference type="PROSITE" id="PS01016">
    <property type="entry name" value="GLYCOPROTEASE"/>
    <property type="match status" value="1"/>
</dbReference>
<comment type="similarity">
    <text evidence="7">Belongs to the KAE1 / TsaD family.</text>
</comment>
<keyword evidence="7" id="KW-0963">Cytoplasm</keyword>
<dbReference type="NCBIfam" id="TIGR00329">
    <property type="entry name" value="gcp_kae1"/>
    <property type="match status" value="1"/>
</dbReference>
<keyword evidence="10" id="KW-1185">Reference proteome</keyword>
<evidence type="ECO:0000256" key="6">
    <source>
        <dbReference type="ARBA" id="ARBA00048117"/>
    </source>
</evidence>
<keyword evidence="2 7" id="KW-0819">tRNA processing</keyword>
<evidence type="ECO:0000256" key="5">
    <source>
        <dbReference type="ARBA" id="ARBA00023315"/>
    </source>
</evidence>
<feature type="binding site" evidence="7">
    <location>
        <position position="298"/>
    </location>
    <ligand>
        <name>Fe cation</name>
        <dbReference type="ChEBI" id="CHEBI:24875"/>
    </ligand>
</feature>
<dbReference type="EMBL" id="LNQR01000118">
    <property type="protein sequence ID" value="KWT78200.1"/>
    <property type="molecule type" value="Genomic_DNA"/>
</dbReference>
<evidence type="ECO:0000259" key="8">
    <source>
        <dbReference type="Pfam" id="PF00814"/>
    </source>
</evidence>
<dbReference type="PRINTS" id="PR00789">
    <property type="entry name" value="OSIALOPTASE"/>
</dbReference>
<dbReference type="PANTHER" id="PTHR11735:SF6">
    <property type="entry name" value="TRNA N6-ADENOSINE THREONYLCARBAMOYLTRANSFERASE, MITOCHONDRIAL"/>
    <property type="match status" value="1"/>
</dbReference>
<evidence type="ECO:0000313" key="10">
    <source>
        <dbReference type="Proteomes" id="UP000060487"/>
    </source>
</evidence>
<dbReference type="RefSeq" id="WP_085053544.1">
    <property type="nucleotide sequence ID" value="NZ_LNQR01000118.1"/>
</dbReference>
<keyword evidence="5 7" id="KW-0012">Acyltransferase</keyword>
<organism evidence="9 10">
    <name type="scientific">Candidatus Magnetominusculus xianensis</name>
    <dbReference type="NCBI Taxonomy" id="1748249"/>
    <lineage>
        <taxon>Bacteria</taxon>
        <taxon>Pseudomonadati</taxon>
        <taxon>Nitrospirota</taxon>
        <taxon>Nitrospiria</taxon>
        <taxon>Nitrospirales</taxon>
        <taxon>Nitrospiraceae</taxon>
        <taxon>Candidatus Magnetominusculus</taxon>
    </lineage>
</organism>
<evidence type="ECO:0000256" key="2">
    <source>
        <dbReference type="ARBA" id="ARBA00022694"/>
    </source>
</evidence>
<protein>
    <recommendedName>
        <fullName evidence="7">tRNA N6-adenosine threonylcarbamoyltransferase</fullName>
        <ecNumber evidence="7">2.3.1.234</ecNumber>
    </recommendedName>
    <alternativeName>
        <fullName evidence="7">N6-L-threonylcarbamoyladenine synthase</fullName>
        <shortName evidence="7">t(6)A synthase</shortName>
    </alternativeName>
    <alternativeName>
        <fullName evidence="7">t(6)A37 threonylcarbamoyladenosine biosynthesis protein TsaD</fullName>
    </alternativeName>
    <alternativeName>
        <fullName evidence="7">tRNA threonylcarbamoyladenosine biosynthesis protein TsaD</fullName>
    </alternativeName>
</protein>
<gene>
    <name evidence="7" type="primary">tsaD</name>
    <name evidence="9" type="ORF">ASN18_2927</name>
</gene>
<comment type="caution">
    <text evidence="9">The sequence shown here is derived from an EMBL/GenBank/DDBJ whole genome shotgun (WGS) entry which is preliminary data.</text>
</comment>
<keyword evidence="1 7" id="KW-0808">Transferase</keyword>
<dbReference type="InterPro" id="IPR043129">
    <property type="entry name" value="ATPase_NBD"/>
</dbReference>
<dbReference type="HAMAP" id="MF_01445">
    <property type="entry name" value="TsaD"/>
    <property type="match status" value="1"/>
</dbReference>
<dbReference type="Gene3D" id="3.30.420.40">
    <property type="match status" value="2"/>
</dbReference>
<feature type="domain" description="Gcp-like" evidence="8">
    <location>
        <begin position="25"/>
        <end position="304"/>
    </location>
</feature>
<accession>A0ABR5SDM9</accession>
<evidence type="ECO:0000256" key="3">
    <source>
        <dbReference type="ARBA" id="ARBA00022723"/>
    </source>
</evidence>
<feature type="binding site" evidence="7">
    <location>
        <position position="187"/>
    </location>
    <ligand>
        <name>substrate</name>
    </ligand>
</feature>
<dbReference type="SUPFAM" id="SSF53067">
    <property type="entry name" value="Actin-like ATPase domain"/>
    <property type="match status" value="2"/>
</dbReference>
<evidence type="ECO:0000313" key="9">
    <source>
        <dbReference type="EMBL" id="KWT78200.1"/>
    </source>
</evidence>
<keyword evidence="4 7" id="KW-0408">Iron</keyword>
<feature type="binding site" evidence="7">
    <location>
        <begin position="137"/>
        <end position="141"/>
    </location>
    <ligand>
        <name>substrate</name>
    </ligand>
</feature>
<evidence type="ECO:0000256" key="7">
    <source>
        <dbReference type="HAMAP-Rule" id="MF_01445"/>
    </source>
</evidence>
<proteinExistence type="inferred from homology"/>
<dbReference type="CDD" id="cd24133">
    <property type="entry name" value="ASKHA_NBD_TsaD_bac"/>
    <property type="match status" value="1"/>
</dbReference>
<dbReference type="NCBIfam" id="TIGR03723">
    <property type="entry name" value="T6A_TsaD_YgjD"/>
    <property type="match status" value="1"/>
</dbReference>
<dbReference type="InterPro" id="IPR022450">
    <property type="entry name" value="TsaD"/>
</dbReference>
<comment type="subcellular location">
    <subcellularLocation>
        <location evidence="7">Cytoplasm</location>
    </subcellularLocation>
</comment>
<dbReference type="InterPro" id="IPR017861">
    <property type="entry name" value="KAE1/TsaD"/>
</dbReference>
<dbReference type="PANTHER" id="PTHR11735">
    <property type="entry name" value="TRNA N6-ADENOSINE THREONYLCARBAMOYLTRANSFERASE"/>
    <property type="match status" value="1"/>
</dbReference>
<feature type="binding site" evidence="7">
    <location>
        <position position="117"/>
    </location>
    <ligand>
        <name>Fe cation</name>
        <dbReference type="ChEBI" id="CHEBI:24875"/>
    </ligand>
</feature>
<sequence>MSDVILAIDTSCDDTSAAVVRGGSQILSNVVSGQTLVHERFGGIVPELASRRHLEIIEGVVDEAMKTADMSFSSVSAVAVCRGPGLIGSLIVGTAFAKALAYIHKLPLIGVNHLEGHICSAFLKEGGPPELPFISLVVSGGHTSLYRVDNRGSYRELGRSRDDAAGEAYDKVAKMLALGFPGGPVIDRLAKTGNPRAVPFPRAYMPQTLDFSFSGLKTSVRNFIAQSTNNVPVQDICASFQAAVIDVLIKKIEWAAAQEGITTVALSGGVAANDGLRQQITRLNGIKAYCPPKPLCTDNAAMIGAAAYGQFLKGEFEDLSLNPKAYLPVG</sequence>
<dbReference type="Pfam" id="PF00814">
    <property type="entry name" value="TsaD"/>
    <property type="match status" value="1"/>
</dbReference>
<dbReference type="InterPro" id="IPR017860">
    <property type="entry name" value="Peptidase_M22_CS"/>
</dbReference>
<feature type="binding site" evidence="7">
    <location>
        <position position="273"/>
    </location>
    <ligand>
        <name>substrate</name>
    </ligand>
</feature>
<evidence type="ECO:0000256" key="1">
    <source>
        <dbReference type="ARBA" id="ARBA00022679"/>
    </source>
</evidence>